<dbReference type="RefSeq" id="XP_016233164.1">
    <property type="nucleotide sequence ID" value="XM_016382461.1"/>
</dbReference>
<evidence type="ECO:0000256" key="1">
    <source>
        <dbReference type="SAM" id="Phobius"/>
    </source>
</evidence>
<feature type="transmembrane region" description="Helical" evidence="1">
    <location>
        <begin position="51"/>
        <end position="71"/>
    </location>
</feature>
<keyword evidence="1" id="KW-1133">Transmembrane helix</keyword>
<keyword evidence="3" id="KW-1185">Reference proteome</keyword>
<organism evidence="2 3">
    <name type="scientific">Exophiala spinifera</name>
    <dbReference type="NCBI Taxonomy" id="91928"/>
    <lineage>
        <taxon>Eukaryota</taxon>
        <taxon>Fungi</taxon>
        <taxon>Dikarya</taxon>
        <taxon>Ascomycota</taxon>
        <taxon>Pezizomycotina</taxon>
        <taxon>Eurotiomycetes</taxon>
        <taxon>Chaetothyriomycetidae</taxon>
        <taxon>Chaetothyriales</taxon>
        <taxon>Herpotrichiellaceae</taxon>
        <taxon>Exophiala</taxon>
    </lineage>
</organism>
<dbReference type="Proteomes" id="UP000053328">
    <property type="component" value="Unassembled WGS sequence"/>
</dbReference>
<evidence type="ECO:0000313" key="3">
    <source>
        <dbReference type="Proteomes" id="UP000053328"/>
    </source>
</evidence>
<dbReference type="HOGENOM" id="CLU_103432_0_0_1"/>
<evidence type="ECO:0000313" key="2">
    <source>
        <dbReference type="EMBL" id="KIW12948.1"/>
    </source>
</evidence>
<protein>
    <submittedName>
        <fullName evidence="2">Uncharacterized protein</fullName>
    </submittedName>
</protein>
<feature type="transmembrane region" description="Helical" evidence="1">
    <location>
        <begin position="122"/>
        <end position="143"/>
    </location>
</feature>
<feature type="transmembrane region" description="Helical" evidence="1">
    <location>
        <begin position="12"/>
        <end position="39"/>
    </location>
</feature>
<dbReference type="EMBL" id="KN847497">
    <property type="protein sequence ID" value="KIW12948.1"/>
    <property type="molecule type" value="Genomic_DNA"/>
</dbReference>
<keyword evidence="1" id="KW-0812">Transmembrane</keyword>
<gene>
    <name evidence="2" type="ORF">PV08_08135</name>
</gene>
<dbReference type="PANTHER" id="PTHR39605">
    <property type="entry name" value="MAJOR FACILITATOR SUPERFAMILY (MFS) PROFILE DOMAIN-CONTAINING PROTEIN"/>
    <property type="match status" value="1"/>
</dbReference>
<proteinExistence type="predicted"/>
<dbReference type="GeneID" id="27335218"/>
<feature type="transmembrane region" description="Helical" evidence="1">
    <location>
        <begin position="91"/>
        <end position="110"/>
    </location>
</feature>
<dbReference type="PANTHER" id="PTHR39605:SF1">
    <property type="entry name" value="MAJOR FACILITATOR SUPERFAMILY (MFS) PROFILE DOMAIN-CONTAINING PROTEIN"/>
    <property type="match status" value="1"/>
</dbReference>
<accession>A0A0D2B228</accession>
<reference evidence="2 3" key="1">
    <citation type="submission" date="2015-01" db="EMBL/GenBank/DDBJ databases">
        <title>The Genome Sequence of Exophiala spinifera CBS89968.</title>
        <authorList>
            <consortium name="The Broad Institute Genomics Platform"/>
            <person name="Cuomo C."/>
            <person name="de Hoog S."/>
            <person name="Gorbushina A."/>
            <person name="Stielow B."/>
            <person name="Teixiera M."/>
            <person name="Abouelleil A."/>
            <person name="Chapman S.B."/>
            <person name="Priest M."/>
            <person name="Young S.K."/>
            <person name="Wortman J."/>
            <person name="Nusbaum C."/>
            <person name="Birren B."/>
        </authorList>
    </citation>
    <scope>NUCLEOTIDE SEQUENCE [LARGE SCALE GENOMIC DNA]</scope>
    <source>
        <strain evidence="2 3">CBS 89968</strain>
    </source>
</reference>
<name>A0A0D2B228_9EURO</name>
<dbReference type="STRING" id="91928.A0A0D2B228"/>
<dbReference type="AlphaFoldDB" id="A0A0D2B228"/>
<sequence length="179" mass="19740">MDVFYAYTYGTAGWLGIQAVPLIAMPKLVITVLASGALHQTTELEVYFSRSLGFALLLIALIVLFFTGTVPLSSSITEPVSLEDNDPKAPYALPILRITTFFHALSMIYCYGRWINYRQTGYLLGTIGYAAMASFGLWCVVFGTSTGRVSKRTGADKRMAGFPFKNSSAYDKKKDRKMG</sequence>
<keyword evidence="1" id="KW-0472">Membrane</keyword>
<dbReference type="OrthoDB" id="2550114at2759"/>
<dbReference type="VEuPathDB" id="FungiDB:PV08_08135"/>